<sequence>MALTNSTEELRALLGESDKKVFDDIYNEYIEYYTFGEHRLLIYSNIEDEITSLWLTRKQ</sequence>
<organism evidence="1 2">
    <name type="scientific">Sporosarcina thermotolerans</name>
    <dbReference type="NCBI Taxonomy" id="633404"/>
    <lineage>
        <taxon>Bacteria</taxon>
        <taxon>Bacillati</taxon>
        <taxon>Bacillota</taxon>
        <taxon>Bacilli</taxon>
        <taxon>Bacillales</taxon>
        <taxon>Caryophanaceae</taxon>
        <taxon>Sporosarcina</taxon>
    </lineage>
</organism>
<name>A0AAW9A4C0_9BACL</name>
<proteinExistence type="predicted"/>
<dbReference type="EMBL" id="JAUBDJ010000002">
    <property type="protein sequence ID" value="MDW0116101.1"/>
    <property type="molecule type" value="Genomic_DNA"/>
</dbReference>
<reference evidence="1 2" key="1">
    <citation type="submission" date="2023-06" db="EMBL/GenBank/DDBJ databases">
        <title>Sporosarcina sp. nov., isolated from Korean traditional fermented seafood 'Jeotgal'.</title>
        <authorList>
            <person name="Yang A.I."/>
            <person name="Shin N.-R."/>
        </authorList>
    </citation>
    <scope>NUCLEOTIDE SEQUENCE [LARGE SCALE GENOMIC DNA]</scope>
    <source>
        <strain evidence="1 2">KCTC43456</strain>
    </source>
</reference>
<dbReference type="Proteomes" id="UP001271648">
    <property type="component" value="Unassembled WGS sequence"/>
</dbReference>
<dbReference type="RefSeq" id="WP_283732789.1">
    <property type="nucleotide sequence ID" value="NZ_CP125968.1"/>
</dbReference>
<protein>
    <submittedName>
        <fullName evidence="1">Uncharacterized protein</fullName>
    </submittedName>
</protein>
<gene>
    <name evidence="1" type="ORF">QTL97_04080</name>
</gene>
<comment type="caution">
    <text evidence="1">The sequence shown here is derived from an EMBL/GenBank/DDBJ whole genome shotgun (WGS) entry which is preliminary data.</text>
</comment>
<dbReference type="AlphaFoldDB" id="A0AAW9A4C0"/>
<evidence type="ECO:0000313" key="2">
    <source>
        <dbReference type="Proteomes" id="UP001271648"/>
    </source>
</evidence>
<evidence type="ECO:0000313" key="1">
    <source>
        <dbReference type="EMBL" id="MDW0116101.1"/>
    </source>
</evidence>
<accession>A0AAW9A4C0</accession>
<keyword evidence="2" id="KW-1185">Reference proteome</keyword>